<dbReference type="InterPro" id="IPR013328">
    <property type="entry name" value="6PGD_dom2"/>
</dbReference>
<dbReference type="SUPFAM" id="SSF51735">
    <property type="entry name" value="NAD(P)-binding Rossmann-fold domains"/>
    <property type="match status" value="1"/>
</dbReference>
<dbReference type="GO" id="GO:0005829">
    <property type="term" value="C:cytosol"/>
    <property type="evidence" value="ECO:0007669"/>
    <property type="project" value="TreeGrafter"/>
</dbReference>
<name>A0A2P8EDZ0_9BACT</name>
<keyword evidence="6" id="KW-1185">Reference proteome</keyword>
<organism evidence="5 6">
    <name type="scientific">Cecembia rubra</name>
    <dbReference type="NCBI Taxonomy" id="1485585"/>
    <lineage>
        <taxon>Bacteria</taxon>
        <taxon>Pseudomonadati</taxon>
        <taxon>Bacteroidota</taxon>
        <taxon>Cytophagia</taxon>
        <taxon>Cytophagales</taxon>
        <taxon>Cyclobacteriaceae</taxon>
        <taxon>Cecembia</taxon>
    </lineage>
</organism>
<evidence type="ECO:0000259" key="3">
    <source>
        <dbReference type="Pfam" id="PF01232"/>
    </source>
</evidence>
<keyword evidence="2" id="KW-0520">NAD</keyword>
<sequence>MNTLNKKSLNFPSRPIKIIQFGGGNFLRGFVDWMVDLMNEKTDFCGNIQIVKPLSQGSVEKFNSQDGLFHVLIQGLENGKIIQNTRLISCVEGLINPYMNYDGFLALSENPNLQFVISNTTEVGITFDPNDSFQENACPISFPGKLTAFLFHRFRFFNENTYKGLNILPCELIEKNGDQLRNCVLQYAEYWNLPMNFVLWIKESCNFYNTLVDRIVPGYPKDNIREIHEKLGFEDQFMVTAEPYHLWVIEGPEGLENVFPASQAGLQVKFVKDLSPYRTQKVRILNGSHTAMAPMAYILGLKTVREAVDDKDFGKIVKSMIFDEIIPSIDLPQEELKRFASDVLDRFSNPFIHHELISISLNSISKFRVRVLPSIFEFQHKNGFWPHYLTRSLAALILFYSGRINGENIPLKDEAYVLEFFEMVWQEADLEKIIKYSLQNEAFWGIDLSQFSGFAELVLIELQQLIGLNKSKTI</sequence>
<evidence type="ECO:0000313" key="6">
    <source>
        <dbReference type="Proteomes" id="UP000240708"/>
    </source>
</evidence>
<dbReference type="Proteomes" id="UP000240708">
    <property type="component" value="Unassembled WGS sequence"/>
</dbReference>
<dbReference type="SUPFAM" id="SSF48179">
    <property type="entry name" value="6-phosphogluconate dehydrogenase C-terminal domain-like"/>
    <property type="match status" value="1"/>
</dbReference>
<dbReference type="RefSeq" id="WP_106565741.1">
    <property type="nucleotide sequence ID" value="NZ_PYGF01000001.1"/>
</dbReference>
<evidence type="ECO:0000259" key="4">
    <source>
        <dbReference type="Pfam" id="PF08125"/>
    </source>
</evidence>
<dbReference type="GO" id="GO:0009026">
    <property type="term" value="F:tagaturonate reductase activity"/>
    <property type="evidence" value="ECO:0007669"/>
    <property type="project" value="TreeGrafter"/>
</dbReference>
<dbReference type="EMBL" id="PYGF01000001">
    <property type="protein sequence ID" value="PSL07681.1"/>
    <property type="molecule type" value="Genomic_DNA"/>
</dbReference>
<dbReference type="GO" id="GO:0008926">
    <property type="term" value="F:mannitol-1-phosphate 5-dehydrogenase activity"/>
    <property type="evidence" value="ECO:0007669"/>
    <property type="project" value="TreeGrafter"/>
</dbReference>
<dbReference type="Gene3D" id="3.40.50.720">
    <property type="entry name" value="NAD(P)-binding Rossmann-like Domain"/>
    <property type="match status" value="1"/>
</dbReference>
<dbReference type="GO" id="GO:0019698">
    <property type="term" value="P:D-galacturonate catabolic process"/>
    <property type="evidence" value="ECO:0007669"/>
    <property type="project" value="TreeGrafter"/>
</dbReference>
<proteinExistence type="predicted"/>
<evidence type="ECO:0000256" key="1">
    <source>
        <dbReference type="ARBA" id="ARBA00023002"/>
    </source>
</evidence>
<protein>
    <submittedName>
        <fullName evidence="5">Tagaturonate reductase</fullName>
    </submittedName>
</protein>
<dbReference type="PANTHER" id="PTHR30524">
    <property type="entry name" value="MANNITOL-1-PHOSPHATE 5-DEHYDROGENASE"/>
    <property type="match status" value="1"/>
</dbReference>
<evidence type="ECO:0000256" key="2">
    <source>
        <dbReference type="ARBA" id="ARBA00023027"/>
    </source>
</evidence>
<keyword evidence="1" id="KW-0560">Oxidoreductase</keyword>
<dbReference type="OrthoDB" id="9768714at2"/>
<feature type="domain" description="Mannitol dehydrogenase C-terminal" evidence="4">
    <location>
        <begin position="273"/>
        <end position="465"/>
    </location>
</feature>
<dbReference type="InterPro" id="IPR013118">
    <property type="entry name" value="Mannitol_DH_C"/>
</dbReference>
<dbReference type="InterPro" id="IPR008927">
    <property type="entry name" value="6-PGluconate_DH-like_C_sf"/>
</dbReference>
<gene>
    <name evidence="5" type="ORF">CLV48_101618</name>
</gene>
<feature type="domain" description="Mannitol dehydrogenase N-terminal" evidence="3">
    <location>
        <begin position="17"/>
        <end position="252"/>
    </location>
</feature>
<dbReference type="InterPro" id="IPR036291">
    <property type="entry name" value="NAD(P)-bd_dom_sf"/>
</dbReference>
<dbReference type="PANTHER" id="PTHR30524:SF0">
    <property type="entry name" value="ALTRONATE OXIDOREDUCTASE-RELATED"/>
    <property type="match status" value="1"/>
</dbReference>
<dbReference type="Pfam" id="PF08125">
    <property type="entry name" value="Mannitol_dh_C"/>
    <property type="match status" value="1"/>
</dbReference>
<accession>A0A2P8EDZ0</accession>
<dbReference type="Pfam" id="PF01232">
    <property type="entry name" value="Mannitol_dh"/>
    <property type="match status" value="1"/>
</dbReference>
<dbReference type="Gene3D" id="1.10.1040.10">
    <property type="entry name" value="N-(1-d-carboxylethyl)-l-norvaline Dehydrogenase, domain 2"/>
    <property type="match status" value="1"/>
</dbReference>
<dbReference type="InterPro" id="IPR013131">
    <property type="entry name" value="Mannitol_DH_N"/>
</dbReference>
<dbReference type="NCBIfam" id="NF002969">
    <property type="entry name" value="PRK03643.1"/>
    <property type="match status" value="1"/>
</dbReference>
<dbReference type="GO" id="GO:0019592">
    <property type="term" value="P:mannitol catabolic process"/>
    <property type="evidence" value="ECO:0007669"/>
    <property type="project" value="TreeGrafter"/>
</dbReference>
<comment type="caution">
    <text evidence="5">The sequence shown here is derived from an EMBL/GenBank/DDBJ whole genome shotgun (WGS) entry which is preliminary data.</text>
</comment>
<dbReference type="AlphaFoldDB" id="A0A2P8EDZ0"/>
<evidence type="ECO:0000313" key="5">
    <source>
        <dbReference type="EMBL" id="PSL07681.1"/>
    </source>
</evidence>
<dbReference type="InterPro" id="IPR000669">
    <property type="entry name" value="Mannitol_DH"/>
</dbReference>
<reference evidence="5 6" key="1">
    <citation type="submission" date="2018-03" db="EMBL/GenBank/DDBJ databases">
        <title>Genomic Encyclopedia of Archaeal and Bacterial Type Strains, Phase II (KMG-II): from individual species to whole genera.</title>
        <authorList>
            <person name="Goeker M."/>
        </authorList>
    </citation>
    <scope>NUCLEOTIDE SEQUENCE [LARGE SCALE GENOMIC DNA]</scope>
    <source>
        <strain evidence="5 6">DSM 28057</strain>
    </source>
</reference>
<dbReference type="PRINTS" id="PR00084">
    <property type="entry name" value="MTLDHDRGNASE"/>
</dbReference>